<gene>
    <name evidence="1" type="ORF">TE42_05245</name>
</gene>
<sequence length="88" mass="10290">MAAERYLNHPTFGLLYWVCPTGDSRDLYVSLYAQRMFFLVTLQNQDVLFQTIPLMDARALAEQNLNRSRRTDPDAAVAWQDIFEKTFI</sequence>
<name>A0A0G2HM03_9SYNE</name>
<protein>
    <recommendedName>
        <fullName evidence="3">DUF3539 domain-containing protein</fullName>
    </recommendedName>
</protein>
<proteinExistence type="predicted"/>
<dbReference type="Pfam" id="PF12058">
    <property type="entry name" value="PipX"/>
    <property type="match status" value="1"/>
</dbReference>
<comment type="caution">
    <text evidence="1">The sequence shown here is derived from an EMBL/GenBank/DDBJ whole genome shotgun (WGS) entry which is preliminary data.</text>
</comment>
<dbReference type="EMBL" id="JXQG01000025">
    <property type="protein sequence ID" value="KKZ12236.1"/>
    <property type="molecule type" value="Genomic_DNA"/>
</dbReference>
<evidence type="ECO:0000313" key="1">
    <source>
        <dbReference type="EMBL" id="KKZ12236.1"/>
    </source>
</evidence>
<accession>A0A0G2HM03</accession>
<evidence type="ECO:0000313" key="2">
    <source>
        <dbReference type="Proteomes" id="UP000035067"/>
    </source>
</evidence>
<dbReference type="InterPro" id="IPR021926">
    <property type="entry name" value="PipX"/>
</dbReference>
<dbReference type="AlphaFoldDB" id="A0A0G2HM03"/>
<organism evidence="1 2">
    <name type="scientific">Candidatus Synechococcus spongiarum SP3</name>
    <dbReference type="NCBI Taxonomy" id="1604020"/>
    <lineage>
        <taxon>Bacteria</taxon>
        <taxon>Bacillati</taxon>
        <taxon>Cyanobacteriota</taxon>
        <taxon>Cyanophyceae</taxon>
        <taxon>Synechococcales</taxon>
        <taxon>Synechococcaceae</taxon>
        <taxon>Synechococcus</taxon>
    </lineage>
</organism>
<evidence type="ECO:0008006" key="3">
    <source>
        <dbReference type="Google" id="ProtNLM"/>
    </source>
</evidence>
<reference evidence="1 2" key="1">
    <citation type="submission" date="2015-01" db="EMBL/GenBank/DDBJ databases">
        <title>Lifestyle Evolution in Cyanobacterial Symbionts of Sponges.</title>
        <authorList>
            <person name="Burgsdorf I."/>
            <person name="Slaby B.M."/>
            <person name="Handley K.M."/>
            <person name="Haber M."/>
            <person name="Blom J."/>
            <person name="Marshall C.W."/>
            <person name="Gilbert J.A."/>
            <person name="Hentschel U."/>
            <person name="Steindler L."/>
        </authorList>
    </citation>
    <scope>NUCLEOTIDE SEQUENCE [LARGE SCALE GENOMIC DNA]</scope>
    <source>
        <strain evidence="1">SP3</strain>
    </source>
</reference>
<dbReference type="Gene3D" id="2.30.30.660">
    <property type="entry name" value="Protein of unknown function (DUF3539)"/>
    <property type="match status" value="1"/>
</dbReference>
<dbReference type="PATRIC" id="fig|1604020.3.peg.629"/>
<dbReference type="Proteomes" id="UP000035067">
    <property type="component" value="Unassembled WGS sequence"/>
</dbReference>